<organism evidence="2 3">
    <name type="scientific">Sorangium cellulosum</name>
    <name type="common">Polyangium cellulosum</name>
    <dbReference type="NCBI Taxonomy" id="56"/>
    <lineage>
        <taxon>Bacteria</taxon>
        <taxon>Pseudomonadati</taxon>
        <taxon>Myxococcota</taxon>
        <taxon>Polyangia</taxon>
        <taxon>Polyangiales</taxon>
        <taxon>Polyangiaceae</taxon>
        <taxon>Sorangium</taxon>
    </lineage>
</organism>
<evidence type="ECO:0000313" key="3">
    <source>
        <dbReference type="Proteomes" id="UP000075420"/>
    </source>
</evidence>
<protein>
    <recommendedName>
        <fullName evidence="1">ATP-grasp domain-containing protein</fullName>
    </recommendedName>
</protein>
<dbReference type="Proteomes" id="UP000075420">
    <property type="component" value="Unassembled WGS sequence"/>
</dbReference>
<dbReference type="AlphaFoldDB" id="A0A150PG48"/>
<feature type="domain" description="ATP-grasp" evidence="1">
    <location>
        <begin position="135"/>
        <end position="293"/>
    </location>
</feature>
<name>A0A150PG48_SORCE</name>
<sequence length="298" mass="32545">MVLLFCSDPLVPRQPDGAFASEADAARGLGLDIGLIDFEALVAGDSRAAVRRVPEAQGQGAVYRGWMLRPSVYADLHGALAARGVRLVNDPDAYAHGHHLPGWYPALEGHTPRSVWLPVNGDVAMDDVMSLLRPFGDGPVLLKDFVKSRKHEWAEACFIPAASDRAAVERVVRRFVELQGSDLEGGLVFREFVELAPAGRHPKSGMPLAREHRIFFFDGEPIASLRYWDEAEYEAETAAAAALRALAARVKSRFFTLDVAELLHGGWTVIEVGDGQVSGLPDHADRRVFYQALAARLG</sequence>
<dbReference type="EMBL" id="JELY01001772">
    <property type="protein sequence ID" value="KYF54630.1"/>
    <property type="molecule type" value="Genomic_DNA"/>
</dbReference>
<proteinExistence type="predicted"/>
<evidence type="ECO:0000259" key="1">
    <source>
        <dbReference type="Pfam" id="PF14243"/>
    </source>
</evidence>
<dbReference type="InterPro" id="IPR025643">
    <property type="entry name" value="R2K_3"/>
</dbReference>
<comment type="caution">
    <text evidence="2">The sequence shown here is derived from an EMBL/GenBank/DDBJ whole genome shotgun (WGS) entry which is preliminary data.</text>
</comment>
<reference evidence="2 3" key="1">
    <citation type="submission" date="2014-02" db="EMBL/GenBank/DDBJ databases">
        <title>The small core and large imbalanced accessory genome model reveals a collaborative survival strategy of Sorangium cellulosum strains in nature.</title>
        <authorList>
            <person name="Han K."/>
            <person name="Peng R."/>
            <person name="Blom J."/>
            <person name="Li Y.-Z."/>
        </authorList>
    </citation>
    <scope>NUCLEOTIDE SEQUENCE [LARGE SCALE GENOMIC DNA]</scope>
    <source>
        <strain evidence="2 3">So0157-25</strain>
    </source>
</reference>
<gene>
    <name evidence="2" type="ORF">BE08_04870</name>
</gene>
<accession>A0A150PG48</accession>
<evidence type="ECO:0000313" key="2">
    <source>
        <dbReference type="EMBL" id="KYF54630.1"/>
    </source>
</evidence>
<dbReference type="Pfam" id="PF14243">
    <property type="entry name" value="R2K_3"/>
    <property type="match status" value="1"/>
</dbReference>